<proteinExistence type="predicted"/>
<dbReference type="SUPFAM" id="SSF53795">
    <property type="entry name" value="PEP carboxykinase-like"/>
    <property type="match status" value="1"/>
</dbReference>
<comment type="caution">
    <text evidence="2">The sequence shown here is derived from an EMBL/GenBank/DDBJ whole genome shotgun (WGS) entry which is preliminary data.</text>
</comment>
<dbReference type="Gene3D" id="3.40.50.300">
    <property type="entry name" value="P-loop containing nucleotide triphosphate hydrolases"/>
    <property type="match status" value="1"/>
</dbReference>
<accession>A0A323UEE4</accession>
<keyword evidence="2" id="KW-0808">Transferase</keyword>
<dbReference type="GO" id="GO:0005524">
    <property type="term" value="F:ATP binding"/>
    <property type="evidence" value="ECO:0007669"/>
    <property type="project" value="InterPro"/>
</dbReference>
<dbReference type="InterPro" id="IPR011104">
    <property type="entry name" value="Hpr_kin/Pase_C"/>
</dbReference>
<dbReference type="InterPro" id="IPR027417">
    <property type="entry name" value="P-loop_NTPase"/>
</dbReference>
<dbReference type="Proteomes" id="UP000248134">
    <property type="component" value="Unassembled WGS sequence"/>
</dbReference>
<sequence>MTEPAPRTVHASAVKVGDLAVVIRGPSGSGKSRLAWALILAGRAGQIPRAELIGDDRVFMEPDHGRLVVRRVPELAGMIEIRGLGLRQIASTAAAVAGLVVDLAASDAARMPDTASLRTEIGGVQLPRVPIGPGYDPLPLVVAALTTTCVTDEDA</sequence>
<dbReference type="AlphaFoldDB" id="A0A323UEE4"/>
<evidence type="ECO:0000313" key="2">
    <source>
        <dbReference type="EMBL" id="PZA10974.1"/>
    </source>
</evidence>
<evidence type="ECO:0000259" key="1">
    <source>
        <dbReference type="Pfam" id="PF07475"/>
    </source>
</evidence>
<evidence type="ECO:0000313" key="3">
    <source>
        <dbReference type="Proteomes" id="UP000248134"/>
    </source>
</evidence>
<dbReference type="RefSeq" id="WP_110787065.1">
    <property type="nucleotide sequence ID" value="NZ_QKQS01000023.1"/>
</dbReference>
<dbReference type="Pfam" id="PF07475">
    <property type="entry name" value="Hpr_kinase_C"/>
    <property type="match status" value="1"/>
</dbReference>
<organism evidence="2 3">
    <name type="scientific">Rhodopseudomonas palustris</name>
    <dbReference type="NCBI Taxonomy" id="1076"/>
    <lineage>
        <taxon>Bacteria</taxon>
        <taxon>Pseudomonadati</taxon>
        <taxon>Pseudomonadota</taxon>
        <taxon>Alphaproteobacteria</taxon>
        <taxon>Hyphomicrobiales</taxon>
        <taxon>Nitrobacteraceae</taxon>
        <taxon>Rhodopseudomonas</taxon>
    </lineage>
</organism>
<protein>
    <submittedName>
        <fullName evidence="2">Serine kinase</fullName>
    </submittedName>
</protein>
<keyword evidence="2" id="KW-0418">Kinase</keyword>
<feature type="domain" description="HPr kinase/phosphorylase C-terminal" evidence="1">
    <location>
        <begin position="7"/>
        <end position="91"/>
    </location>
</feature>
<reference evidence="2 3" key="1">
    <citation type="submission" date="2018-06" db="EMBL/GenBank/DDBJ databases">
        <title>Draft Whole-Genome Sequence of the purple photosynthetic bacterium Rhodospeudomonas palustris XCP.</title>
        <authorList>
            <person name="Rayyan A."/>
            <person name="Meyer T.E."/>
            <person name="Kyndt J.A."/>
        </authorList>
    </citation>
    <scope>NUCLEOTIDE SEQUENCE [LARGE SCALE GENOMIC DNA]</scope>
    <source>
        <strain evidence="2 3">XCP</strain>
    </source>
</reference>
<dbReference type="CDD" id="cd01918">
    <property type="entry name" value="HprK_C"/>
    <property type="match status" value="1"/>
</dbReference>
<gene>
    <name evidence="2" type="ORF">DNX69_16705</name>
</gene>
<dbReference type="GO" id="GO:0000155">
    <property type="term" value="F:phosphorelay sensor kinase activity"/>
    <property type="evidence" value="ECO:0007669"/>
    <property type="project" value="InterPro"/>
</dbReference>
<name>A0A323UEE4_RHOPL</name>
<dbReference type="GO" id="GO:0006109">
    <property type="term" value="P:regulation of carbohydrate metabolic process"/>
    <property type="evidence" value="ECO:0007669"/>
    <property type="project" value="InterPro"/>
</dbReference>
<dbReference type="EMBL" id="QKQS01000023">
    <property type="protein sequence ID" value="PZA10974.1"/>
    <property type="molecule type" value="Genomic_DNA"/>
</dbReference>
<dbReference type="OrthoDB" id="8326226at2"/>